<dbReference type="PANTHER" id="PTHR44846:SF1">
    <property type="entry name" value="MANNOSYL-D-GLYCERATE TRANSPORT_METABOLISM SYSTEM REPRESSOR MNGR-RELATED"/>
    <property type="match status" value="1"/>
</dbReference>
<protein>
    <submittedName>
        <fullName evidence="5">UTRA domain-containing protein</fullName>
    </submittedName>
</protein>
<evidence type="ECO:0000313" key="5">
    <source>
        <dbReference type="EMBL" id="MUN54417.1"/>
    </source>
</evidence>
<dbReference type="RefSeq" id="WP_129315686.1">
    <property type="nucleotide sequence ID" value="NZ_NOIQ01000010.1"/>
</dbReference>
<keyword evidence="2" id="KW-0238">DNA-binding</keyword>
<organism evidence="5 6">
    <name type="scientific">Rothia koreensis</name>
    <dbReference type="NCBI Taxonomy" id="592378"/>
    <lineage>
        <taxon>Bacteria</taxon>
        <taxon>Bacillati</taxon>
        <taxon>Actinomycetota</taxon>
        <taxon>Actinomycetes</taxon>
        <taxon>Micrococcales</taxon>
        <taxon>Micrococcaceae</taxon>
        <taxon>Rothia</taxon>
    </lineage>
</organism>
<evidence type="ECO:0000256" key="2">
    <source>
        <dbReference type="ARBA" id="ARBA00023125"/>
    </source>
</evidence>
<dbReference type="GO" id="GO:0045892">
    <property type="term" value="P:negative regulation of DNA-templated transcription"/>
    <property type="evidence" value="ECO:0007669"/>
    <property type="project" value="TreeGrafter"/>
</dbReference>
<dbReference type="Pfam" id="PF07702">
    <property type="entry name" value="UTRA"/>
    <property type="match status" value="1"/>
</dbReference>
<comment type="caution">
    <text evidence="5">The sequence shown here is derived from an EMBL/GenBank/DDBJ whole genome shotgun (WGS) entry which is preliminary data.</text>
</comment>
<keyword evidence="1" id="KW-0805">Transcription regulation</keyword>
<dbReference type="InterPro" id="IPR028978">
    <property type="entry name" value="Chorismate_lyase_/UTRA_dom_sf"/>
</dbReference>
<sequence length="248" mass="27527">MVHKHEQVRSELRELARRELSPGAALPGERALEKQFGVSRITIRRAVADLVAEGVLVRIHGKGTFVSHGRVRSTLHLASFTEDMKRAGFEPSTEILVADRGAPPPRAAEFFGLEDGEQTLCVKRLRRANEAPVSVDESWIRPDLTDLLLAKDLTQSLYSHLSGTGFEVSTAEQTVEAAAAEPEVARVLEVEPSAPVLLFHRYTFARSEEGPVPLEYSISTYRSDRYQISMTLDRERLGVPEPEDSKPA</sequence>
<dbReference type="InterPro" id="IPR036388">
    <property type="entry name" value="WH-like_DNA-bd_sf"/>
</dbReference>
<dbReference type="GO" id="GO:0003700">
    <property type="term" value="F:DNA-binding transcription factor activity"/>
    <property type="evidence" value="ECO:0007669"/>
    <property type="project" value="InterPro"/>
</dbReference>
<dbReference type="SMART" id="SM00866">
    <property type="entry name" value="UTRA"/>
    <property type="match status" value="1"/>
</dbReference>
<dbReference type="SUPFAM" id="SSF64288">
    <property type="entry name" value="Chorismate lyase-like"/>
    <property type="match status" value="1"/>
</dbReference>
<evidence type="ECO:0000256" key="1">
    <source>
        <dbReference type="ARBA" id="ARBA00023015"/>
    </source>
</evidence>
<dbReference type="InterPro" id="IPR000524">
    <property type="entry name" value="Tscrpt_reg_HTH_GntR"/>
</dbReference>
<dbReference type="SUPFAM" id="SSF46785">
    <property type="entry name" value="Winged helix' DNA-binding domain"/>
    <property type="match status" value="1"/>
</dbReference>
<evidence type="ECO:0000259" key="4">
    <source>
        <dbReference type="PROSITE" id="PS50949"/>
    </source>
</evidence>
<dbReference type="InterPro" id="IPR011663">
    <property type="entry name" value="UTRA"/>
</dbReference>
<dbReference type="Gene3D" id="1.10.10.10">
    <property type="entry name" value="Winged helix-like DNA-binding domain superfamily/Winged helix DNA-binding domain"/>
    <property type="match status" value="1"/>
</dbReference>
<dbReference type="OrthoDB" id="7363114at2"/>
<dbReference type="EMBL" id="WOGT01000002">
    <property type="protein sequence ID" value="MUN54417.1"/>
    <property type="molecule type" value="Genomic_DNA"/>
</dbReference>
<dbReference type="InterPro" id="IPR036390">
    <property type="entry name" value="WH_DNA-bd_sf"/>
</dbReference>
<dbReference type="Gene3D" id="3.40.1410.10">
    <property type="entry name" value="Chorismate lyase-like"/>
    <property type="match status" value="1"/>
</dbReference>
<evidence type="ECO:0000313" key="6">
    <source>
        <dbReference type="Proteomes" id="UP000462152"/>
    </source>
</evidence>
<dbReference type="InterPro" id="IPR050679">
    <property type="entry name" value="Bact_HTH_transcr_reg"/>
</dbReference>
<gene>
    <name evidence="5" type="ORF">GMA10_04185</name>
</gene>
<feature type="domain" description="HTH gntR-type" evidence="4">
    <location>
        <begin position="2"/>
        <end position="69"/>
    </location>
</feature>
<evidence type="ECO:0000256" key="3">
    <source>
        <dbReference type="ARBA" id="ARBA00023163"/>
    </source>
</evidence>
<dbReference type="PROSITE" id="PS50949">
    <property type="entry name" value="HTH_GNTR"/>
    <property type="match status" value="1"/>
</dbReference>
<dbReference type="SMART" id="SM00345">
    <property type="entry name" value="HTH_GNTR"/>
    <property type="match status" value="1"/>
</dbReference>
<name>A0A7K1LGU3_9MICC</name>
<dbReference type="AlphaFoldDB" id="A0A7K1LGU3"/>
<dbReference type="Proteomes" id="UP000462152">
    <property type="component" value="Unassembled WGS sequence"/>
</dbReference>
<dbReference type="PANTHER" id="PTHR44846">
    <property type="entry name" value="MANNOSYL-D-GLYCERATE TRANSPORT/METABOLISM SYSTEM REPRESSOR MNGR-RELATED"/>
    <property type="match status" value="1"/>
</dbReference>
<dbReference type="Pfam" id="PF00392">
    <property type="entry name" value="GntR"/>
    <property type="match status" value="1"/>
</dbReference>
<keyword evidence="3" id="KW-0804">Transcription</keyword>
<dbReference type="PRINTS" id="PR00035">
    <property type="entry name" value="HTHGNTR"/>
</dbReference>
<proteinExistence type="predicted"/>
<reference evidence="5 6" key="1">
    <citation type="submission" date="2019-12" db="EMBL/GenBank/DDBJ databases">
        <authorList>
            <person name="Li J."/>
            <person name="Shi Y."/>
            <person name="Xu G."/>
            <person name="Xiao D."/>
            <person name="Ran X."/>
        </authorList>
    </citation>
    <scope>NUCLEOTIDE SEQUENCE [LARGE SCALE GENOMIC DNA]</scope>
    <source>
        <strain evidence="5 6">JCM 15915</strain>
    </source>
</reference>
<accession>A0A7K1LGU3</accession>
<dbReference type="CDD" id="cd07377">
    <property type="entry name" value="WHTH_GntR"/>
    <property type="match status" value="1"/>
</dbReference>
<dbReference type="GO" id="GO:0003677">
    <property type="term" value="F:DNA binding"/>
    <property type="evidence" value="ECO:0007669"/>
    <property type="project" value="UniProtKB-KW"/>
</dbReference>
<keyword evidence="6" id="KW-1185">Reference proteome</keyword>